<dbReference type="OrthoDB" id="163768at2"/>
<dbReference type="EMBL" id="FUWM01000006">
    <property type="protein sequence ID" value="SJZ44575.1"/>
    <property type="molecule type" value="Genomic_DNA"/>
</dbReference>
<organism evidence="4 5">
    <name type="scientific">Selenihalanaerobacter shriftii</name>
    <dbReference type="NCBI Taxonomy" id="142842"/>
    <lineage>
        <taxon>Bacteria</taxon>
        <taxon>Bacillati</taxon>
        <taxon>Bacillota</taxon>
        <taxon>Clostridia</taxon>
        <taxon>Halanaerobiales</taxon>
        <taxon>Halobacteroidaceae</taxon>
        <taxon>Selenihalanaerobacter</taxon>
    </lineage>
</organism>
<keyword evidence="5" id="KW-1185">Reference proteome</keyword>
<gene>
    <name evidence="4" type="ORF">SAMN02745118_00875</name>
</gene>
<dbReference type="SMART" id="SM00858">
    <property type="entry name" value="SAF"/>
    <property type="match status" value="1"/>
</dbReference>
<dbReference type="RefSeq" id="WP_078809365.1">
    <property type="nucleotide sequence ID" value="NZ_FUWM01000006.1"/>
</dbReference>
<keyword evidence="2" id="KW-0472">Membrane</keyword>
<dbReference type="Pfam" id="PF16976">
    <property type="entry name" value="RcpC"/>
    <property type="match status" value="1"/>
</dbReference>
<proteinExistence type="predicted"/>
<dbReference type="Gene3D" id="3.90.1210.10">
    <property type="entry name" value="Antifreeze-like/N-acetylneuraminic acid synthase C-terminal domain"/>
    <property type="match status" value="1"/>
</dbReference>
<dbReference type="InterPro" id="IPR013974">
    <property type="entry name" value="SAF"/>
</dbReference>
<dbReference type="Proteomes" id="UP000190625">
    <property type="component" value="Unassembled WGS sequence"/>
</dbReference>
<feature type="compositionally biased region" description="Basic and acidic residues" evidence="1">
    <location>
        <begin position="269"/>
        <end position="278"/>
    </location>
</feature>
<feature type="region of interest" description="Disordered" evidence="1">
    <location>
        <begin position="222"/>
        <end position="278"/>
    </location>
</feature>
<sequence length="295" mass="32543">MKPKVILIIAILLGLITSGTVYFMMDNAQQKPVKKPQISVVIAKQDIQSRETIKESMVQIKKVPKEMMHPQAFKKISEVVGQPVLKKIIAGEQVLKPRILNKKQLSSELAFNLDDHQRAVTIAINEVIGVAGFLTPGDYVDIVGVFSNNSGDQTLSKTILQNIKVLAVAQDMVNDENQKPKVTKSITLAVDLDNAEKLILADAKGDIRLALRSVQNQSREVSSGVELDEMLGQKLGRDESTSEVTNRESKAKEPKPVEPKIVKKTSKQNSDKEVKGEKVEVIRGTEKSHVIVPPQ</sequence>
<keyword evidence="2" id="KW-1133">Transmembrane helix</keyword>
<dbReference type="NCBIfam" id="TIGR03177">
    <property type="entry name" value="pilus_cpaB"/>
    <property type="match status" value="1"/>
</dbReference>
<dbReference type="InterPro" id="IPR031571">
    <property type="entry name" value="RcpC_dom"/>
</dbReference>
<dbReference type="InterPro" id="IPR017592">
    <property type="entry name" value="Pilus_assmbl_Flp-typ_CpaB"/>
</dbReference>
<evidence type="ECO:0000259" key="3">
    <source>
        <dbReference type="SMART" id="SM00858"/>
    </source>
</evidence>
<accession>A0A1T4KQ86</accession>
<feature type="compositionally biased region" description="Basic and acidic residues" evidence="1">
    <location>
        <begin position="235"/>
        <end position="261"/>
    </location>
</feature>
<dbReference type="STRING" id="142842.SAMN02745118_00875"/>
<feature type="transmembrane region" description="Helical" evidence="2">
    <location>
        <begin position="6"/>
        <end position="25"/>
    </location>
</feature>
<evidence type="ECO:0000313" key="4">
    <source>
        <dbReference type="EMBL" id="SJZ44575.1"/>
    </source>
</evidence>
<dbReference type="Pfam" id="PF08666">
    <property type="entry name" value="SAF"/>
    <property type="match status" value="1"/>
</dbReference>
<feature type="domain" description="SAF" evidence="3">
    <location>
        <begin position="38"/>
        <end position="100"/>
    </location>
</feature>
<name>A0A1T4KQ86_9FIRM</name>
<evidence type="ECO:0000313" key="5">
    <source>
        <dbReference type="Proteomes" id="UP000190625"/>
    </source>
</evidence>
<evidence type="ECO:0000256" key="2">
    <source>
        <dbReference type="SAM" id="Phobius"/>
    </source>
</evidence>
<reference evidence="5" key="1">
    <citation type="submission" date="2017-02" db="EMBL/GenBank/DDBJ databases">
        <authorList>
            <person name="Varghese N."/>
            <person name="Submissions S."/>
        </authorList>
    </citation>
    <scope>NUCLEOTIDE SEQUENCE [LARGE SCALE GENOMIC DNA]</scope>
    <source>
        <strain evidence="5">ATCC BAA-73</strain>
    </source>
</reference>
<keyword evidence="2" id="KW-0812">Transmembrane</keyword>
<dbReference type="CDD" id="cd11614">
    <property type="entry name" value="SAF_CpaB_FlgA_like"/>
    <property type="match status" value="1"/>
</dbReference>
<dbReference type="AlphaFoldDB" id="A0A1T4KQ86"/>
<evidence type="ECO:0000256" key="1">
    <source>
        <dbReference type="SAM" id="MobiDB-lite"/>
    </source>
</evidence>
<protein>
    <submittedName>
        <fullName evidence="4">Pilus assembly protein CpaB</fullName>
    </submittedName>
</protein>